<feature type="compositionally biased region" description="Basic and acidic residues" evidence="2">
    <location>
        <begin position="106"/>
        <end position="115"/>
    </location>
</feature>
<dbReference type="RefSeq" id="XP_015662123.1">
    <property type="nucleotide sequence ID" value="XM_015798645.1"/>
</dbReference>
<feature type="compositionally biased region" description="Basic and acidic residues" evidence="2">
    <location>
        <begin position="626"/>
        <end position="636"/>
    </location>
</feature>
<gene>
    <name evidence="3" type="ORF">ABB37_01940</name>
</gene>
<evidence type="ECO:0000313" key="4">
    <source>
        <dbReference type="Proteomes" id="UP000037923"/>
    </source>
</evidence>
<dbReference type="GeneID" id="26902235"/>
<feature type="region of interest" description="Disordered" evidence="2">
    <location>
        <begin position="302"/>
        <end position="329"/>
    </location>
</feature>
<feature type="compositionally biased region" description="Low complexity" evidence="2">
    <location>
        <begin position="796"/>
        <end position="811"/>
    </location>
</feature>
<keyword evidence="4" id="KW-1185">Reference proteome</keyword>
<evidence type="ECO:0000313" key="3">
    <source>
        <dbReference type="EMBL" id="KPA83684.1"/>
    </source>
</evidence>
<evidence type="ECO:0000256" key="2">
    <source>
        <dbReference type="SAM" id="MobiDB-lite"/>
    </source>
</evidence>
<proteinExistence type="predicted"/>
<feature type="compositionally biased region" description="Low complexity" evidence="2">
    <location>
        <begin position="86"/>
        <end position="105"/>
    </location>
</feature>
<feature type="region of interest" description="Disordered" evidence="2">
    <location>
        <begin position="762"/>
        <end position="866"/>
    </location>
</feature>
<dbReference type="AlphaFoldDB" id="A0A0N0VGU8"/>
<reference evidence="3 4" key="1">
    <citation type="submission" date="2015-07" db="EMBL/GenBank/DDBJ databases">
        <title>High-quality genome of monoxenous trypanosomatid Leptomonas pyrrhocoris.</title>
        <authorList>
            <person name="Flegontov P."/>
            <person name="Butenko A."/>
            <person name="Firsov S."/>
            <person name="Vlcek C."/>
            <person name="Logacheva M.D."/>
            <person name="Field M."/>
            <person name="Filatov D."/>
            <person name="Flegontova O."/>
            <person name="Gerasimov E."/>
            <person name="Jackson A.P."/>
            <person name="Kelly S."/>
            <person name="Opperdoes F."/>
            <person name="O'Reilly A."/>
            <person name="Votypka J."/>
            <person name="Yurchenko V."/>
            <person name="Lukes J."/>
        </authorList>
    </citation>
    <scope>NUCLEOTIDE SEQUENCE [LARGE SCALE GENOMIC DNA]</scope>
    <source>
        <strain evidence="3">H10</strain>
    </source>
</reference>
<name>A0A0N0VGU8_LEPPY</name>
<accession>A0A0N0VGU8</accession>
<dbReference type="OMA" id="RFARAHQ"/>
<dbReference type="OrthoDB" id="267167at2759"/>
<dbReference type="VEuPathDB" id="TriTrypDB:LpyrH10_03_0910"/>
<organism evidence="3 4">
    <name type="scientific">Leptomonas pyrrhocoris</name>
    <name type="common">Firebug parasite</name>
    <dbReference type="NCBI Taxonomy" id="157538"/>
    <lineage>
        <taxon>Eukaryota</taxon>
        <taxon>Discoba</taxon>
        <taxon>Euglenozoa</taxon>
        <taxon>Kinetoplastea</taxon>
        <taxon>Metakinetoplastina</taxon>
        <taxon>Trypanosomatida</taxon>
        <taxon>Trypanosomatidae</taxon>
        <taxon>Leishmaniinae</taxon>
        <taxon>Leptomonas</taxon>
    </lineage>
</organism>
<feature type="region of interest" description="Disordered" evidence="2">
    <location>
        <begin position="1"/>
        <end position="116"/>
    </location>
</feature>
<feature type="compositionally biased region" description="Basic and acidic residues" evidence="2">
    <location>
        <begin position="608"/>
        <end position="619"/>
    </location>
</feature>
<protein>
    <submittedName>
        <fullName evidence="3">Uncharacterized protein</fullName>
    </submittedName>
</protein>
<feature type="compositionally biased region" description="Low complexity" evidence="2">
    <location>
        <begin position="765"/>
        <end position="776"/>
    </location>
</feature>
<dbReference type="Proteomes" id="UP000037923">
    <property type="component" value="Unassembled WGS sequence"/>
</dbReference>
<feature type="region of interest" description="Disordered" evidence="2">
    <location>
        <begin position="608"/>
        <end position="643"/>
    </location>
</feature>
<keyword evidence="1" id="KW-0175">Coiled coil</keyword>
<feature type="coiled-coil region" evidence="1">
    <location>
        <begin position="543"/>
        <end position="585"/>
    </location>
</feature>
<feature type="region of interest" description="Disordered" evidence="2">
    <location>
        <begin position="381"/>
        <end position="404"/>
    </location>
</feature>
<feature type="compositionally biased region" description="Low complexity" evidence="2">
    <location>
        <begin position="1"/>
        <end position="21"/>
    </location>
</feature>
<dbReference type="EMBL" id="LGTL01000003">
    <property type="protein sequence ID" value="KPA83684.1"/>
    <property type="molecule type" value="Genomic_DNA"/>
</dbReference>
<evidence type="ECO:0000256" key="1">
    <source>
        <dbReference type="SAM" id="Coils"/>
    </source>
</evidence>
<feature type="region of interest" description="Disordered" evidence="2">
    <location>
        <begin position="493"/>
        <end position="513"/>
    </location>
</feature>
<comment type="caution">
    <text evidence="3">The sequence shown here is derived from an EMBL/GenBank/DDBJ whole genome shotgun (WGS) entry which is preliminary data.</text>
</comment>
<sequence>MPFDSSSSSSSWAASPAVSGSGQPRGNARFRTSMQMDGQTCILVGSAKRDAPPTGKATDGRQETVGLPTEGNMPPPVSPARRRRIYSSFSSSSATYSDYSYSASSDRLRGTERRSTATTMGANAVITDTGADGNAGVLTHGAGRASSAAAAAAQPALVPSTALSPDPYAQVQQQLHHPRLSAQQVRRGGSAEAALQNPAGVPGWWSCESSVLPDGSAASSSSASLCAIGVAAAAAAANTQAALPGREVRVMEPKTKGGDRVQRGDLTLLLKKTKASSADVAVLPSTSSSSSCGCATSCSCRTEEDNDDDASDAGTTPTDTSRSSDDGSDYPYSASSCSCCRHPYAASSAHSRSTPSTTTEPSTLCSSCAAAARTHVLHFPSTHDKRHGGRVSLTSADRRRPAHRSTPFVEQDVFLDAVRGNTMWAEVPPLLHLSMPANTSRGKDDMAVRAGRERAELRAEYIRQAALLAGGKTTTTAPMESADLATATSATALRLSSSTQTDEDTEETTTRAAREAAEKQRDALLAEERLRGLAAAQCAEVALPMMQRELESYETRASALQQHQLDVLRQQLQDYQTRIENQRKEWAAELDGHRARWELEQQRTRELEELRQKTGRKDQATSFDSDNERAATDTAKHAVGTQHSDGSLERLAAVQSEAAAWLTNCLLSFEEDARRDVEATEEEARQQLCHVLEGPSRRVLLRCQMEVLQWQQRCVDERRTAAYTAELRALQLQEAAERQEVASRSSDGLRYLWDELQERRRRTDAAAVQREAQQTRQRARHSRERARVFTRGTRGDGAARPAVAPAASARPAHADHHPSRGSRVDTNTTAAGSTFDGRRLRLRNRHGWPRGLRGRTAPQRSSGTRR</sequence>